<sequence length="80" mass="8475">MHEKVLRERKAGSNHLAKDVKDPNGAPSVSVKTAVAHGVSGQFAPIDIGVICDVAAVKVVGRMLHAKVFDKLESRANSKS</sequence>
<keyword evidence="2" id="KW-1185">Reference proteome</keyword>
<accession>A0ACC1PGN3</accession>
<protein>
    <submittedName>
        <fullName evidence="1">Uncharacterized protein</fullName>
    </submittedName>
</protein>
<name>A0ACC1PGN3_9APHY</name>
<organism evidence="1 2">
    <name type="scientific">Trametes sanguinea</name>
    <dbReference type="NCBI Taxonomy" id="158606"/>
    <lineage>
        <taxon>Eukaryota</taxon>
        <taxon>Fungi</taxon>
        <taxon>Dikarya</taxon>
        <taxon>Basidiomycota</taxon>
        <taxon>Agaricomycotina</taxon>
        <taxon>Agaricomycetes</taxon>
        <taxon>Polyporales</taxon>
        <taxon>Polyporaceae</taxon>
        <taxon>Trametes</taxon>
    </lineage>
</organism>
<dbReference type="Proteomes" id="UP001144978">
    <property type="component" value="Unassembled WGS sequence"/>
</dbReference>
<reference evidence="1" key="1">
    <citation type="submission" date="2022-08" db="EMBL/GenBank/DDBJ databases">
        <title>Genome Sequence of Pycnoporus sanguineus.</title>
        <authorList>
            <person name="Buettner E."/>
        </authorList>
    </citation>
    <scope>NUCLEOTIDE SEQUENCE</scope>
    <source>
        <strain evidence="1">CG-C14</strain>
    </source>
</reference>
<evidence type="ECO:0000313" key="1">
    <source>
        <dbReference type="EMBL" id="KAJ2992274.1"/>
    </source>
</evidence>
<evidence type="ECO:0000313" key="2">
    <source>
        <dbReference type="Proteomes" id="UP001144978"/>
    </source>
</evidence>
<comment type="caution">
    <text evidence="1">The sequence shown here is derived from an EMBL/GenBank/DDBJ whole genome shotgun (WGS) entry which is preliminary data.</text>
</comment>
<proteinExistence type="predicted"/>
<gene>
    <name evidence="1" type="ORF">NUW54_g7976</name>
</gene>
<dbReference type="EMBL" id="JANSHE010002397">
    <property type="protein sequence ID" value="KAJ2992274.1"/>
    <property type="molecule type" value="Genomic_DNA"/>
</dbReference>